<dbReference type="Proteomes" id="UP000199158">
    <property type="component" value="Unassembled WGS sequence"/>
</dbReference>
<proteinExistence type="predicted"/>
<keyword evidence="3" id="KW-1185">Reference proteome</keyword>
<feature type="chain" id="PRO_5011462962" description="Repeat domain-containing protein" evidence="1">
    <location>
        <begin position="26"/>
        <end position="449"/>
    </location>
</feature>
<evidence type="ECO:0008006" key="4">
    <source>
        <dbReference type="Google" id="ProtNLM"/>
    </source>
</evidence>
<evidence type="ECO:0000313" key="2">
    <source>
        <dbReference type="EMBL" id="SEM67224.1"/>
    </source>
</evidence>
<sequence length="449" mass="51296">MRAIKILIMLVMFICALLLSSCSHMEFNAENLMIPPTLTAEQNKIRDALFDALGTSNVKFKYPKSGKYRSAFVLYDMDGDGKDEAMVFYDPQLGDSNVRVNILNQTDTGWVSTYDIGGKGSNIESIDFCKMTSVDTEDIVIAWNQPGNKDKTITVFAYQDEQLVQQSSEWGYNEKLLYDFNKDGMIELLLLRSNLVSGEASARLVSYSNDELKSSSSIPLNSSISSFERVQIGMLDGITEAVFIDSLLESGDYITDILKCEFNSGRSKMLNVLEQLPIDKQISTQRKLKVYCEDINQDGKIEVPYMPASSYLPGYDDSMDGDKMYSVQYVGWSGTDFKPLWYGVINVDAGYRFEYPEEWVDIVTVKRQMATDEWSFIVYDQSLDNDFQQLLRLRTNNKSQMKDKFETENYRILGERGIYEYLAIIPSDLEDKNLQISYEEVSKRFTILP</sequence>
<feature type="signal peptide" evidence="1">
    <location>
        <begin position="1"/>
        <end position="25"/>
    </location>
</feature>
<evidence type="ECO:0000313" key="3">
    <source>
        <dbReference type="Proteomes" id="UP000199158"/>
    </source>
</evidence>
<evidence type="ECO:0000256" key="1">
    <source>
        <dbReference type="SAM" id="SignalP"/>
    </source>
</evidence>
<name>A0A1H8ABB8_9FIRM</name>
<dbReference type="OrthoDB" id="1743319at2"/>
<organism evidence="2 3">
    <name type="scientific">Hydrogenoanaerobacterium saccharovorans</name>
    <dbReference type="NCBI Taxonomy" id="474960"/>
    <lineage>
        <taxon>Bacteria</taxon>
        <taxon>Bacillati</taxon>
        <taxon>Bacillota</taxon>
        <taxon>Clostridia</taxon>
        <taxon>Eubacteriales</taxon>
        <taxon>Oscillospiraceae</taxon>
        <taxon>Hydrogenoanaerobacterium</taxon>
    </lineage>
</organism>
<keyword evidence="1" id="KW-0732">Signal</keyword>
<accession>A0A1H8ABB8</accession>
<dbReference type="AlphaFoldDB" id="A0A1H8ABB8"/>
<dbReference type="RefSeq" id="WP_092752618.1">
    <property type="nucleotide sequence ID" value="NZ_FOCG01000001.1"/>
</dbReference>
<dbReference type="InterPro" id="IPR028994">
    <property type="entry name" value="Integrin_alpha_N"/>
</dbReference>
<reference evidence="2 3" key="1">
    <citation type="submission" date="2016-10" db="EMBL/GenBank/DDBJ databases">
        <authorList>
            <person name="de Groot N.N."/>
        </authorList>
    </citation>
    <scope>NUCLEOTIDE SEQUENCE [LARGE SCALE GENOMIC DNA]</scope>
    <source>
        <strain evidence="2 3">CGMCC 1.5070</strain>
    </source>
</reference>
<protein>
    <recommendedName>
        <fullName evidence="4">Repeat domain-containing protein</fullName>
    </recommendedName>
</protein>
<dbReference type="SUPFAM" id="SSF69318">
    <property type="entry name" value="Integrin alpha N-terminal domain"/>
    <property type="match status" value="1"/>
</dbReference>
<dbReference type="PROSITE" id="PS51257">
    <property type="entry name" value="PROKAR_LIPOPROTEIN"/>
    <property type="match status" value="1"/>
</dbReference>
<gene>
    <name evidence="2" type="ORF">SAMN05216180_1200</name>
</gene>
<dbReference type="STRING" id="474960.SAMN05216180_1200"/>
<dbReference type="EMBL" id="FOCG01000001">
    <property type="protein sequence ID" value="SEM67224.1"/>
    <property type="molecule type" value="Genomic_DNA"/>
</dbReference>